<dbReference type="Pfam" id="PF01198">
    <property type="entry name" value="Ribosomal_L31e"/>
    <property type="match status" value="1"/>
</dbReference>
<dbReference type="InterPro" id="IPR000054">
    <property type="entry name" value="Ribosomal_eL31"/>
</dbReference>
<reference evidence="6" key="1">
    <citation type="journal article" date="2020" name="mSystems">
        <title>Genome- and Community-Level Interaction Insights into Carbon Utilization and Element Cycling Functions of Hydrothermarchaeota in Hydrothermal Sediment.</title>
        <authorList>
            <person name="Zhou Z."/>
            <person name="Liu Y."/>
            <person name="Xu W."/>
            <person name="Pan J."/>
            <person name="Luo Z.H."/>
            <person name="Li M."/>
        </authorList>
    </citation>
    <scope>NUCLEOTIDE SEQUENCE [LARGE SCALE GENOMIC DNA]</scope>
    <source>
        <strain evidence="6">SpSt-618</strain>
        <strain evidence="7">SpSt-657</strain>
    </source>
</reference>
<evidence type="ECO:0000313" key="7">
    <source>
        <dbReference type="EMBL" id="HGQ18361.1"/>
    </source>
</evidence>
<dbReference type="GO" id="GO:0006412">
    <property type="term" value="P:translation"/>
    <property type="evidence" value="ECO:0007669"/>
    <property type="project" value="InterPro"/>
</dbReference>
<dbReference type="GO" id="GO:0003735">
    <property type="term" value="F:structural constituent of ribosome"/>
    <property type="evidence" value="ECO:0007669"/>
    <property type="project" value="InterPro"/>
</dbReference>
<name>A0A7J3I9S6_9CREN</name>
<dbReference type="Gene3D" id="3.10.440.10">
    <property type="match status" value="1"/>
</dbReference>
<dbReference type="EMBL" id="DTBZ01000099">
    <property type="protein sequence ID" value="HGQ18361.1"/>
    <property type="molecule type" value="Genomic_DNA"/>
</dbReference>
<dbReference type="GO" id="GO:1990904">
    <property type="term" value="C:ribonucleoprotein complex"/>
    <property type="evidence" value="ECO:0007669"/>
    <property type="project" value="UniProtKB-KW"/>
</dbReference>
<dbReference type="GO" id="GO:0005840">
    <property type="term" value="C:ribosome"/>
    <property type="evidence" value="ECO:0007669"/>
    <property type="project" value="UniProtKB-KW"/>
</dbReference>
<comment type="caution">
    <text evidence="6">The sequence shown here is derived from an EMBL/GenBank/DDBJ whole genome shotgun (WGS) entry which is preliminary data.</text>
</comment>
<evidence type="ECO:0000256" key="2">
    <source>
        <dbReference type="ARBA" id="ARBA00022980"/>
    </source>
</evidence>
<dbReference type="EMBL" id="DTAI01000216">
    <property type="protein sequence ID" value="HGN37327.1"/>
    <property type="molecule type" value="Genomic_DNA"/>
</dbReference>
<dbReference type="AlphaFoldDB" id="A0A7J3I9S6"/>
<gene>
    <name evidence="6" type="ORF">ENT87_07270</name>
    <name evidence="7" type="ORF">ENU30_05245</name>
</gene>
<dbReference type="InterPro" id="IPR023621">
    <property type="entry name" value="Ribosomal_eL31_dom_sf"/>
</dbReference>
<evidence type="ECO:0000256" key="5">
    <source>
        <dbReference type="ARBA" id="ARBA00035378"/>
    </source>
</evidence>
<dbReference type="SUPFAM" id="SSF54575">
    <property type="entry name" value="Ribosomal protein L31e"/>
    <property type="match status" value="1"/>
</dbReference>
<evidence type="ECO:0000313" key="6">
    <source>
        <dbReference type="EMBL" id="HGN37327.1"/>
    </source>
</evidence>
<accession>A0A7J3I9S6</accession>
<comment type="similarity">
    <text evidence="1">Belongs to the eukaryotic ribosomal protein eL31 family.</text>
</comment>
<keyword evidence="2 6" id="KW-0689">Ribosomal protein</keyword>
<organism evidence="6">
    <name type="scientific">Ignisphaera aggregans</name>
    <dbReference type="NCBI Taxonomy" id="334771"/>
    <lineage>
        <taxon>Archaea</taxon>
        <taxon>Thermoproteota</taxon>
        <taxon>Thermoprotei</taxon>
        <taxon>Desulfurococcales</taxon>
        <taxon>Desulfurococcaceae</taxon>
        <taxon>Ignisphaera</taxon>
    </lineage>
</organism>
<evidence type="ECO:0000256" key="3">
    <source>
        <dbReference type="ARBA" id="ARBA00023274"/>
    </source>
</evidence>
<evidence type="ECO:0000256" key="4">
    <source>
        <dbReference type="ARBA" id="ARBA00035230"/>
    </source>
</evidence>
<protein>
    <recommendedName>
        <fullName evidence="4">Large ribosomal subunit protein eL31</fullName>
    </recommendedName>
    <alternativeName>
        <fullName evidence="5">50S ribosomal protein L31e</fullName>
    </alternativeName>
</protein>
<sequence length="90" mass="10460">MPQDKADGIYIVPLRCIYRAGSRTDRGRRAIGYVRRFLERHLGGKVLLDPSISMYIYSRKIERPPHRIAVRFTKLDNGIYKAMLALIAKR</sequence>
<evidence type="ECO:0000256" key="1">
    <source>
        <dbReference type="ARBA" id="ARBA00010808"/>
    </source>
</evidence>
<dbReference type="SMART" id="SM01380">
    <property type="entry name" value="Ribosomal_L31e"/>
    <property type="match status" value="1"/>
</dbReference>
<proteinExistence type="inferred from homology"/>
<keyword evidence="3" id="KW-0687">Ribonucleoprotein</keyword>